<evidence type="ECO:0000313" key="2">
    <source>
        <dbReference type="Proteomes" id="UP000595437"/>
    </source>
</evidence>
<keyword evidence="2" id="KW-1185">Reference proteome</keyword>
<proteinExistence type="predicted"/>
<evidence type="ECO:0000313" key="1">
    <source>
        <dbReference type="EMBL" id="QQP54391.1"/>
    </source>
</evidence>
<gene>
    <name evidence="1" type="ORF">FKW44_007210</name>
</gene>
<accession>A0A7T8KEF1</accession>
<dbReference type="AlphaFoldDB" id="A0A7T8KEF1"/>
<sequence>MVQERAEVDFLWVSKTLSEEIYTFCALSTGKISKQTGPLSFMGTKTTNKKKKPPP</sequence>
<dbReference type="EMBL" id="CP045893">
    <property type="protein sequence ID" value="QQP54391.1"/>
    <property type="molecule type" value="Genomic_DNA"/>
</dbReference>
<protein>
    <submittedName>
        <fullName evidence="1">Uncharacterized protein</fullName>
    </submittedName>
</protein>
<name>A0A7T8KEF1_CALRO</name>
<organism evidence="1 2">
    <name type="scientific">Caligus rogercresseyi</name>
    <name type="common">Sea louse</name>
    <dbReference type="NCBI Taxonomy" id="217165"/>
    <lineage>
        <taxon>Eukaryota</taxon>
        <taxon>Metazoa</taxon>
        <taxon>Ecdysozoa</taxon>
        <taxon>Arthropoda</taxon>
        <taxon>Crustacea</taxon>
        <taxon>Multicrustacea</taxon>
        <taxon>Hexanauplia</taxon>
        <taxon>Copepoda</taxon>
        <taxon>Siphonostomatoida</taxon>
        <taxon>Caligidae</taxon>
        <taxon>Caligus</taxon>
    </lineage>
</organism>
<reference evidence="2" key="1">
    <citation type="submission" date="2021-01" db="EMBL/GenBank/DDBJ databases">
        <title>Caligus Genome Assembly.</title>
        <authorList>
            <person name="Gallardo-Escarate C."/>
        </authorList>
    </citation>
    <scope>NUCLEOTIDE SEQUENCE [LARGE SCALE GENOMIC DNA]</scope>
</reference>
<dbReference type="Proteomes" id="UP000595437">
    <property type="component" value="Chromosome 4"/>
</dbReference>